<keyword evidence="4" id="KW-0804">Transcription</keyword>
<dbReference type="Pfam" id="PF04542">
    <property type="entry name" value="Sigma70_r2"/>
    <property type="match status" value="1"/>
</dbReference>
<keyword evidence="3" id="KW-0238">DNA-binding</keyword>
<feature type="domain" description="RNA polymerase sigma-70 region 2" evidence="5">
    <location>
        <begin position="22"/>
        <end position="88"/>
    </location>
</feature>
<organism evidence="6 7">
    <name type="scientific">Actinophytocola oryzae</name>
    <dbReference type="NCBI Taxonomy" id="502181"/>
    <lineage>
        <taxon>Bacteria</taxon>
        <taxon>Bacillati</taxon>
        <taxon>Actinomycetota</taxon>
        <taxon>Actinomycetes</taxon>
        <taxon>Pseudonocardiales</taxon>
        <taxon>Pseudonocardiaceae</taxon>
    </lineage>
</organism>
<dbReference type="InterPro" id="IPR013325">
    <property type="entry name" value="RNA_pol_sigma_r2"/>
</dbReference>
<dbReference type="PANTHER" id="PTHR43133:SF8">
    <property type="entry name" value="RNA POLYMERASE SIGMA FACTOR HI_1459-RELATED"/>
    <property type="match status" value="1"/>
</dbReference>
<evidence type="ECO:0000256" key="4">
    <source>
        <dbReference type="ARBA" id="ARBA00023163"/>
    </source>
</evidence>
<dbReference type="GO" id="GO:0016987">
    <property type="term" value="F:sigma factor activity"/>
    <property type="evidence" value="ECO:0007669"/>
    <property type="project" value="UniProtKB-KW"/>
</dbReference>
<dbReference type="NCBIfam" id="TIGR02937">
    <property type="entry name" value="sigma70-ECF"/>
    <property type="match status" value="1"/>
</dbReference>
<dbReference type="EMBL" id="SOCP01000001">
    <property type="protein sequence ID" value="TDV57491.1"/>
    <property type="molecule type" value="Genomic_DNA"/>
</dbReference>
<evidence type="ECO:0000256" key="2">
    <source>
        <dbReference type="ARBA" id="ARBA00023082"/>
    </source>
</evidence>
<protein>
    <submittedName>
        <fullName evidence="6">RNA polymerase sigma factor (Sigma-70 family)</fullName>
    </submittedName>
</protein>
<evidence type="ECO:0000256" key="3">
    <source>
        <dbReference type="ARBA" id="ARBA00023125"/>
    </source>
</evidence>
<evidence type="ECO:0000313" key="6">
    <source>
        <dbReference type="EMBL" id="TDV57491.1"/>
    </source>
</evidence>
<dbReference type="RefSeq" id="WP_133900760.1">
    <property type="nucleotide sequence ID" value="NZ_SOCP01000001.1"/>
</dbReference>
<dbReference type="AlphaFoldDB" id="A0A4V3FV32"/>
<sequence length="186" mass="20969">MELRSLLAAAGKGDQAAWDAIVNEFSSLLWSIARSFRLDQRDASDVVQITWLRLVENVDHIKEPEALPAWLAVTVRRECMQLLRRTSRQQLVRHAEPVDDMPDTAPPVDHAMLTTERDIALWRRVAALGETCFRLLRVLMASPPPSYREAAAALDMPIGSLGPTRQRCLQKLRESMDTDGQRGDRG</sequence>
<dbReference type="InterPro" id="IPR039425">
    <property type="entry name" value="RNA_pol_sigma-70-like"/>
</dbReference>
<proteinExistence type="predicted"/>
<reference evidence="6 7" key="1">
    <citation type="submission" date="2019-03" db="EMBL/GenBank/DDBJ databases">
        <title>Genomic Encyclopedia of Archaeal and Bacterial Type Strains, Phase II (KMG-II): from individual species to whole genera.</title>
        <authorList>
            <person name="Goeker M."/>
        </authorList>
    </citation>
    <scope>NUCLEOTIDE SEQUENCE [LARGE SCALE GENOMIC DNA]</scope>
    <source>
        <strain evidence="6 7">DSM 45499</strain>
    </source>
</reference>
<evidence type="ECO:0000256" key="1">
    <source>
        <dbReference type="ARBA" id="ARBA00023015"/>
    </source>
</evidence>
<keyword evidence="7" id="KW-1185">Reference proteome</keyword>
<dbReference type="InterPro" id="IPR014284">
    <property type="entry name" value="RNA_pol_sigma-70_dom"/>
</dbReference>
<keyword evidence="1" id="KW-0805">Transcription regulation</keyword>
<comment type="caution">
    <text evidence="6">The sequence shown here is derived from an EMBL/GenBank/DDBJ whole genome shotgun (WGS) entry which is preliminary data.</text>
</comment>
<accession>A0A4V3FV32</accession>
<dbReference type="InterPro" id="IPR007627">
    <property type="entry name" value="RNA_pol_sigma70_r2"/>
</dbReference>
<dbReference type="SUPFAM" id="SSF88946">
    <property type="entry name" value="Sigma2 domain of RNA polymerase sigma factors"/>
    <property type="match status" value="1"/>
</dbReference>
<dbReference type="InterPro" id="IPR036388">
    <property type="entry name" value="WH-like_DNA-bd_sf"/>
</dbReference>
<gene>
    <name evidence="6" type="ORF">CLV71_101362</name>
</gene>
<keyword evidence="2" id="KW-0731">Sigma factor</keyword>
<name>A0A4V3FV32_9PSEU</name>
<dbReference type="Proteomes" id="UP000294927">
    <property type="component" value="Unassembled WGS sequence"/>
</dbReference>
<dbReference type="OrthoDB" id="265863at2"/>
<evidence type="ECO:0000313" key="7">
    <source>
        <dbReference type="Proteomes" id="UP000294927"/>
    </source>
</evidence>
<dbReference type="Gene3D" id="1.10.1740.10">
    <property type="match status" value="1"/>
</dbReference>
<dbReference type="Gene3D" id="1.10.10.10">
    <property type="entry name" value="Winged helix-like DNA-binding domain superfamily/Winged helix DNA-binding domain"/>
    <property type="match status" value="1"/>
</dbReference>
<dbReference type="PANTHER" id="PTHR43133">
    <property type="entry name" value="RNA POLYMERASE ECF-TYPE SIGMA FACTO"/>
    <property type="match status" value="1"/>
</dbReference>
<dbReference type="GO" id="GO:0003677">
    <property type="term" value="F:DNA binding"/>
    <property type="evidence" value="ECO:0007669"/>
    <property type="project" value="UniProtKB-KW"/>
</dbReference>
<dbReference type="GO" id="GO:0006352">
    <property type="term" value="P:DNA-templated transcription initiation"/>
    <property type="evidence" value="ECO:0007669"/>
    <property type="project" value="InterPro"/>
</dbReference>
<evidence type="ECO:0000259" key="5">
    <source>
        <dbReference type="Pfam" id="PF04542"/>
    </source>
</evidence>